<evidence type="ECO:0000313" key="13">
    <source>
        <dbReference type="EMBL" id="TMX01851.1"/>
    </source>
</evidence>
<evidence type="ECO:0000256" key="10">
    <source>
        <dbReference type="SAM" id="MobiDB-lite"/>
    </source>
</evidence>
<dbReference type="InterPro" id="IPR041846">
    <property type="entry name" value="ENL_dom"/>
</dbReference>
<comment type="subcellular location">
    <subcellularLocation>
        <location evidence="1">Cell membrane</location>
        <topology evidence="1">Lipid-anchor</topology>
        <topology evidence="1">GPI-anchor</topology>
    </subcellularLocation>
</comment>
<dbReference type="AlphaFoldDB" id="A0A6N2C8D6"/>
<dbReference type="InterPro" id="IPR039391">
    <property type="entry name" value="Phytocyanin-like"/>
</dbReference>
<comment type="similarity">
    <text evidence="9">Belongs to the early nodulin-like (ENODL) family.</text>
</comment>
<evidence type="ECO:0000256" key="1">
    <source>
        <dbReference type="ARBA" id="ARBA00004609"/>
    </source>
</evidence>
<dbReference type="InterPro" id="IPR008972">
    <property type="entry name" value="Cupredoxin"/>
</dbReference>
<evidence type="ECO:0000256" key="7">
    <source>
        <dbReference type="ARBA" id="ARBA00023180"/>
    </source>
</evidence>
<accession>A0A6N2C8D6</accession>
<keyword evidence="4" id="KW-0732">Signal</keyword>
<dbReference type="PANTHER" id="PTHR33021:SF14">
    <property type="entry name" value="OS01G0272700 PROTEIN"/>
    <property type="match status" value="1"/>
</dbReference>
<feature type="transmembrane region" description="Helical" evidence="11">
    <location>
        <begin position="183"/>
        <end position="204"/>
    </location>
</feature>
<dbReference type="FunFam" id="2.60.40.420:FF:000010">
    <property type="entry name" value="Early nodulin-like protein 1"/>
    <property type="match status" value="1"/>
</dbReference>
<dbReference type="Gene3D" id="2.60.40.420">
    <property type="entry name" value="Cupredoxins - blue copper proteins"/>
    <property type="match status" value="1"/>
</dbReference>
<keyword evidence="11" id="KW-0812">Transmembrane</keyword>
<dbReference type="CDD" id="cd11019">
    <property type="entry name" value="OsENODL1_like"/>
    <property type="match status" value="1"/>
</dbReference>
<evidence type="ECO:0000256" key="3">
    <source>
        <dbReference type="ARBA" id="ARBA00022622"/>
    </source>
</evidence>
<evidence type="ECO:0000259" key="12">
    <source>
        <dbReference type="PROSITE" id="PS51485"/>
    </source>
</evidence>
<keyword evidence="8" id="KW-0449">Lipoprotein</keyword>
<keyword evidence="11" id="KW-1133">Transmembrane helix</keyword>
<keyword evidence="5 11" id="KW-0472">Membrane</keyword>
<feature type="domain" description="Phytocyanin" evidence="12">
    <location>
        <begin position="34"/>
        <end position="136"/>
    </location>
</feature>
<dbReference type="GO" id="GO:0005886">
    <property type="term" value="C:plasma membrane"/>
    <property type="evidence" value="ECO:0007669"/>
    <property type="project" value="UniProtKB-SubCell"/>
</dbReference>
<name>A0A6N2C8D6_SOLCI</name>
<evidence type="ECO:0000256" key="4">
    <source>
        <dbReference type="ARBA" id="ARBA00022729"/>
    </source>
</evidence>
<comment type="caution">
    <text evidence="13">The sequence shown here is derived from an EMBL/GenBank/DDBJ whole genome shotgun (WGS) entry which is preliminary data.</text>
</comment>
<evidence type="ECO:0000256" key="9">
    <source>
        <dbReference type="ARBA" id="ARBA00035011"/>
    </source>
</evidence>
<protein>
    <recommendedName>
        <fullName evidence="12">Phytocyanin domain-containing protein</fullName>
    </recommendedName>
</protein>
<evidence type="ECO:0000256" key="11">
    <source>
        <dbReference type="SAM" id="Phobius"/>
    </source>
</evidence>
<dbReference type="SUPFAM" id="SSF49503">
    <property type="entry name" value="Cupredoxins"/>
    <property type="match status" value="1"/>
</dbReference>
<keyword evidence="3" id="KW-0336">GPI-anchor</keyword>
<dbReference type="PANTHER" id="PTHR33021">
    <property type="entry name" value="BLUE COPPER PROTEIN"/>
    <property type="match status" value="1"/>
</dbReference>
<proteinExistence type="inferred from homology"/>
<dbReference type="GO" id="GO:0009055">
    <property type="term" value="F:electron transfer activity"/>
    <property type="evidence" value="ECO:0007669"/>
    <property type="project" value="InterPro"/>
</dbReference>
<keyword evidence="6" id="KW-1015">Disulfide bond</keyword>
<organism evidence="13">
    <name type="scientific">Solanum chilense</name>
    <name type="common">Tomato</name>
    <name type="synonym">Lycopersicon chilense</name>
    <dbReference type="NCBI Taxonomy" id="4083"/>
    <lineage>
        <taxon>Eukaryota</taxon>
        <taxon>Viridiplantae</taxon>
        <taxon>Streptophyta</taxon>
        <taxon>Embryophyta</taxon>
        <taxon>Tracheophyta</taxon>
        <taxon>Spermatophyta</taxon>
        <taxon>Magnoliopsida</taxon>
        <taxon>eudicotyledons</taxon>
        <taxon>Gunneridae</taxon>
        <taxon>Pentapetalae</taxon>
        <taxon>asterids</taxon>
        <taxon>lamiids</taxon>
        <taxon>Solanales</taxon>
        <taxon>Solanaceae</taxon>
        <taxon>Solanoideae</taxon>
        <taxon>Solaneae</taxon>
        <taxon>Solanum</taxon>
        <taxon>Solanum subgen. Lycopersicon</taxon>
    </lineage>
</organism>
<dbReference type="Pfam" id="PF02298">
    <property type="entry name" value="Cu_bind_like"/>
    <property type="match status" value="1"/>
</dbReference>
<dbReference type="EMBL" id="RXGB01000762">
    <property type="protein sequence ID" value="TMX01851.1"/>
    <property type="molecule type" value="Genomic_DNA"/>
</dbReference>
<evidence type="ECO:0000256" key="8">
    <source>
        <dbReference type="ARBA" id="ARBA00023288"/>
    </source>
</evidence>
<keyword evidence="7" id="KW-0325">Glycoprotein</keyword>
<evidence type="ECO:0000256" key="2">
    <source>
        <dbReference type="ARBA" id="ARBA00022475"/>
    </source>
</evidence>
<evidence type="ECO:0000256" key="5">
    <source>
        <dbReference type="ARBA" id="ARBA00023136"/>
    </source>
</evidence>
<sequence>MATYFEFSLDRYNVFVLSLVVTFMIVSKIFVSSFQFRVGGEIGWITPIGNESETYNEWAARNRFHIGDTLYFKYKDDSVLEVTPANYLNCNTTSPISKFENGETVYKISHPGFYYFISGQKNNCKFGQRIIVRVMHPSEISSPASAPEISPSPAVGGGDGRGDGGDGWSSDFLGPPVINSTTVLSVFSCFVTALGGVMVFLYLLM</sequence>
<feature type="transmembrane region" description="Helical" evidence="11">
    <location>
        <begin position="12"/>
        <end position="31"/>
    </location>
</feature>
<dbReference type="InterPro" id="IPR003245">
    <property type="entry name" value="Phytocyanin_dom"/>
</dbReference>
<reference evidence="13" key="1">
    <citation type="submission" date="2019-05" db="EMBL/GenBank/DDBJ databases">
        <title>The de novo reference genome and transcriptome assemblies of the wild tomato species Solanum chilense.</title>
        <authorList>
            <person name="Stam R."/>
            <person name="Nosenko T."/>
            <person name="Hoerger A.C."/>
            <person name="Stephan W."/>
            <person name="Seidel M.A."/>
            <person name="Kuhn J.M.M."/>
            <person name="Haberer G."/>
            <person name="Tellier A."/>
        </authorList>
    </citation>
    <scope>NUCLEOTIDE SEQUENCE</scope>
    <source>
        <tissue evidence="13">Mature leaves</tissue>
    </source>
</reference>
<feature type="region of interest" description="Disordered" evidence="10">
    <location>
        <begin position="142"/>
        <end position="161"/>
    </location>
</feature>
<dbReference type="PROSITE" id="PS51485">
    <property type="entry name" value="PHYTOCYANIN"/>
    <property type="match status" value="1"/>
</dbReference>
<keyword evidence="2" id="KW-1003">Cell membrane</keyword>
<feature type="compositionally biased region" description="Low complexity" evidence="10">
    <location>
        <begin position="142"/>
        <end position="154"/>
    </location>
</feature>
<evidence type="ECO:0000256" key="6">
    <source>
        <dbReference type="ARBA" id="ARBA00023157"/>
    </source>
</evidence>
<gene>
    <name evidence="13" type="ORF">EJD97_023405</name>
</gene>
<dbReference type="GO" id="GO:0098552">
    <property type="term" value="C:side of membrane"/>
    <property type="evidence" value="ECO:0007669"/>
    <property type="project" value="UniProtKB-KW"/>
</dbReference>